<feature type="compositionally biased region" description="Polar residues" evidence="1">
    <location>
        <begin position="167"/>
        <end position="179"/>
    </location>
</feature>
<dbReference type="EMBL" id="KN834799">
    <property type="protein sequence ID" value="KIK56268.1"/>
    <property type="molecule type" value="Genomic_DNA"/>
</dbReference>
<name>A0A0D0CM51_9AGAR</name>
<keyword evidence="3" id="KW-1185">Reference proteome</keyword>
<dbReference type="HOGENOM" id="CLU_576257_0_0_1"/>
<feature type="region of interest" description="Disordered" evidence="1">
    <location>
        <begin position="167"/>
        <end position="254"/>
    </location>
</feature>
<evidence type="ECO:0000313" key="2">
    <source>
        <dbReference type="EMBL" id="KIK56268.1"/>
    </source>
</evidence>
<proteinExistence type="predicted"/>
<organism evidence="2 3">
    <name type="scientific">Collybiopsis luxurians FD-317 M1</name>
    <dbReference type="NCBI Taxonomy" id="944289"/>
    <lineage>
        <taxon>Eukaryota</taxon>
        <taxon>Fungi</taxon>
        <taxon>Dikarya</taxon>
        <taxon>Basidiomycota</taxon>
        <taxon>Agaricomycotina</taxon>
        <taxon>Agaricomycetes</taxon>
        <taxon>Agaricomycetidae</taxon>
        <taxon>Agaricales</taxon>
        <taxon>Marasmiineae</taxon>
        <taxon>Omphalotaceae</taxon>
        <taxon>Collybiopsis</taxon>
        <taxon>Collybiopsis luxurians</taxon>
    </lineage>
</organism>
<evidence type="ECO:0000313" key="3">
    <source>
        <dbReference type="Proteomes" id="UP000053593"/>
    </source>
</evidence>
<dbReference type="AlphaFoldDB" id="A0A0D0CM51"/>
<reference evidence="2 3" key="1">
    <citation type="submission" date="2014-04" db="EMBL/GenBank/DDBJ databases">
        <title>Evolutionary Origins and Diversification of the Mycorrhizal Mutualists.</title>
        <authorList>
            <consortium name="DOE Joint Genome Institute"/>
            <consortium name="Mycorrhizal Genomics Consortium"/>
            <person name="Kohler A."/>
            <person name="Kuo A."/>
            <person name="Nagy L.G."/>
            <person name="Floudas D."/>
            <person name="Copeland A."/>
            <person name="Barry K.W."/>
            <person name="Cichocki N."/>
            <person name="Veneault-Fourrey C."/>
            <person name="LaButti K."/>
            <person name="Lindquist E.A."/>
            <person name="Lipzen A."/>
            <person name="Lundell T."/>
            <person name="Morin E."/>
            <person name="Murat C."/>
            <person name="Riley R."/>
            <person name="Ohm R."/>
            <person name="Sun H."/>
            <person name="Tunlid A."/>
            <person name="Henrissat B."/>
            <person name="Grigoriev I.V."/>
            <person name="Hibbett D.S."/>
            <person name="Martin F."/>
        </authorList>
    </citation>
    <scope>NUCLEOTIDE SEQUENCE [LARGE SCALE GENOMIC DNA]</scope>
    <source>
        <strain evidence="2 3">FD-317 M1</strain>
    </source>
</reference>
<feature type="compositionally biased region" description="Polar residues" evidence="1">
    <location>
        <begin position="240"/>
        <end position="254"/>
    </location>
</feature>
<evidence type="ECO:0000256" key="1">
    <source>
        <dbReference type="SAM" id="MobiDB-lite"/>
    </source>
</evidence>
<accession>A0A0D0CM51</accession>
<protein>
    <submittedName>
        <fullName evidence="2">Uncharacterized protein</fullName>
    </submittedName>
</protein>
<feature type="region of interest" description="Disordered" evidence="1">
    <location>
        <begin position="442"/>
        <end position="474"/>
    </location>
</feature>
<feature type="compositionally biased region" description="Acidic residues" evidence="1">
    <location>
        <begin position="204"/>
        <end position="215"/>
    </location>
</feature>
<sequence length="474" mass="52310">MESSQFKPTSAGLRSLRAAAKRSDDPLKEFADLVLKIQRQYDDTFPDEIKLLIAAVYEYGVTKIDNQQKTDPRELDRLEQALSIVALGKNTSDVLYHRMYFETELLKVVRTPSAIGASGASHERAVVVYENCSWYQAERDINLTTNNDYSVTTTRFNRIYNESSSGFDNANSLSNQNVDHCTPPPPYQLQSSPSESFQRKELADEQPEEPIDGDVDFSSIPSTPAFIPSDETHPPGAVQPENSVSPSSAYLSEPNSSVSLFQKGEAIDEQPENSIVTADCSGLSSASASTLSEDTHLNDAAQSVDLARLEASVSPPSSESCQFASPQEERDFPSLSTVPASLRSKDAYLNGTVPLVDLSRLETSISQSLEKSRTEYPLNRLHLSSAGSLQIQDSVNSWYSWLQHTPNLQEALSLLMLQHLKKFLFLLASIFDICYQGVHSGTPPASSDWQEQPEFPPPLERGQPPRINPGKVTV</sequence>
<gene>
    <name evidence="2" type="ORF">GYMLUDRAFT_822641</name>
</gene>
<dbReference type="Proteomes" id="UP000053593">
    <property type="component" value="Unassembled WGS sequence"/>
</dbReference>